<dbReference type="EMBL" id="JBHRSS010000001">
    <property type="protein sequence ID" value="MFC3102711.1"/>
    <property type="molecule type" value="Genomic_DNA"/>
</dbReference>
<keyword evidence="2" id="KW-1003">Cell membrane</keyword>
<dbReference type="RefSeq" id="WP_380686036.1">
    <property type="nucleotide sequence ID" value="NZ_JBHRSS010000001.1"/>
</dbReference>
<name>A0ABV7ELC5_9GAMM</name>
<dbReference type="PANTHER" id="PTHR30086">
    <property type="entry name" value="ARGININE EXPORTER PROTEIN ARGO"/>
    <property type="match status" value="1"/>
</dbReference>
<gene>
    <name evidence="7" type="ORF">ACFOSU_02265</name>
</gene>
<evidence type="ECO:0000256" key="6">
    <source>
        <dbReference type="SAM" id="Phobius"/>
    </source>
</evidence>
<comment type="subcellular location">
    <subcellularLocation>
        <location evidence="1">Cell membrane</location>
        <topology evidence="1">Multi-pass membrane protein</topology>
    </subcellularLocation>
</comment>
<accession>A0ABV7ELC5</accession>
<feature type="transmembrane region" description="Helical" evidence="6">
    <location>
        <begin position="65"/>
        <end position="84"/>
    </location>
</feature>
<comment type="caution">
    <text evidence="7">The sequence shown here is derived from an EMBL/GenBank/DDBJ whole genome shotgun (WGS) entry which is preliminary data.</text>
</comment>
<feature type="transmembrane region" description="Helical" evidence="6">
    <location>
        <begin position="171"/>
        <end position="192"/>
    </location>
</feature>
<dbReference type="Proteomes" id="UP001595462">
    <property type="component" value="Unassembled WGS sequence"/>
</dbReference>
<evidence type="ECO:0000256" key="3">
    <source>
        <dbReference type="ARBA" id="ARBA00022692"/>
    </source>
</evidence>
<evidence type="ECO:0000256" key="5">
    <source>
        <dbReference type="ARBA" id="ARBA00023136"/>
    </source>
</evidence>
<sequence>MIGIFAYAIGVMYTPGPVNLLGLNTGLNGQFRASTGFFFGVGLAMLILLLAFGWAGAAWVRGDALVYISALGCLYIGYLALKIARASVTIDTKRQTARALRFRQGLVMQLLNPKGIVATLPIATIQFPGAGIHGAGLVLWSAVLALLAVGAPGSYSLVGDLLGRRIGDPKYFLWFNRAMAVLLLYVAAAIAYEHVYLPLVA</sequence>
<dbReference type="Pfam" id="PF01810">
    <property type="entry name" value="LysE"/>
    <property type="match status" value="1"/>
</dbReference>
<reference evidence="8" key="1">
    <citation type="journal article" date="2019" name="Int. J. Syst. Evol. Microbiol.">
        <title>The Global Catalogue of Microorganisms (GCM) 10K type strain sequencing project: providing services to taxonomists for standard genome sequencing and annotation.</title>
        <authorList>
            <consortium name="The Broad Institute Genomics Platform"/>
            <consortium name="The Broad Institute Genome Sequencing Center for Infectious Disease"/>
            <person name="Wu L."/>
            <person name="Ma J."/>
        </authorList>
    </citation>
    <scope>NUCLEOTIDE SEQUENCE [LARGE SCALE GENOMIC DNA]</scope>
    <source>
        <strain evidence="8">KCTC 52640</strain>
    </source>
</reference>
<keyword evidence="8" id="KW-1185">Reference proteome</keyword>
<feature type="transmembrane region" description="Helical" evidence="6">
    <location>
        <begin position="105"/>
        <end position="125"/>
    </location>
</feature>
<evidence type="ECO:0000256" key="1">
    <source>
        <dbReference type="ARBA" id="ARBA00004651"/>
    </source>
</evidence>
<dbReference type="PANTHER" id="PTHR30086:SF20">
    <property type="entry name" value="ARGININE EXPORTER PROTEIN ARGO-RELATED"/>
    <property type="match status" value="1"/>
</dbReference>
<evidence type="ECO:0000256" key="2">
    <source>
        <dbReference type="ARBA" id="ARBA00022475"/>
    </source>
</evidence>
<protein>
    <submittedName>
        <fullName evidence="7">LysE family translocator</fullName>
    </submittedName>
</protein>
<feature type="transmembrane region" description="Helical" evidence="6">
    <location>
        <begin position="137"/>
        <end position="159"/>
    </location>
</feature>
<keyword evidence="4 6" id="KW-1133">Transmembrane helix</keyword>
<evidence type="ECO:0000313" key="7">
    <source>
        <dbReference type="EMBL" id="MFC3102711.1"/>
    </source>
</evidence>
<dbReference type="InterPro" id="IPR001123">
    <property type="entry name" value="LeuE-type"/>
</dbReference>
<evidence type="ECO:0000313" key="8">
    <source>
        <dbReference type="Proteomes" id="UP001595462"/>
    </source>
</evidence>
<feature type="transmembrane region" description="Helical" evidence="6">
    <location>
        <begin position="37"/>
        <end position="59"/>
    </location>
</feature>
<proteinExistence type="predicted"/>
<evidence type="ECO:0000256" key="4">
    <source>
        <dbReference type="ARBA" id="ARBA00022989"/>
    </source>
</evidence>
<organism evidence="7 8">
    <name type="scientific">Salinisphaera aquimarina</name>
    <dbReference type="NCBI Taxonomy" id="2094031"/>
    <lineage>
        <taxon>Bacteria</taxon>
        <taxon>Pseudomonadati</taxon>
        <taxon>Pseudomonadota</taxon>
        <taxon>Gammaproteobacteria</taxon>
        <taxon>Salinisphaerales</taxon>
        <taxon>Salinisphaeraceae</taxon>
        <taxon>Salinisphaera</taxon>
    </lineage>
</organism>
<keyword evidence="5 6" id="KW-0472">Membrane</keyword>
<keyword evidence="3 6" id="KW-0812">Transmembrane</keyword>